<evidence type="ECO:0000313" key="2">
    <source>
        <dbReference type="EMBL" id="MDR7210895.1"/>
    </source>
</evidence>
<keyword evidence="3" id="KW-1185">Reference proteome</keyword>
<comment type="caution">
    <text evidence="2">The sequence shown here is derived from an EMBL/GenBank/DDBJ whole genome shotgun (WGS) entry which is preliminary data.</text>
</comment>
<accession>A0ABU1YBA6</accession>
<dbReference type="PROSITE" id="PS51257">
    <property type="entry name" value="PROKAR_LIPOPROTEIN"/>
    <property type="match status" value="1"/>
</dbReference>
<name>A0ABU1YBA6_9FLAO</name>
<gene>
    <name evidence="2" type="ORF">J2W48_002846</name>
</gene>
<evidence type="ECO:0000256" key="1">
    <source>
        <dbReference type="SAM" id="SignalP"/>
    </source>
</evidence>
<proteinExistence type="predicted"/>
<organism evidence="2 3">
    <name type="scientific">Flavobacterium piscis</name>
    <dbReference type="NCBI Taxonomy" id="1114874"/>
    <lineage>
        <taxon>Bacteria</taxon>
        <taxon>Pseudomonadati</taxon>
        <taxon>Bacteroidota</taxon>
        <taxon>Flavobacteriia</taxon>
        <taxon>Flavobacteriales</taxon>
        <taxon>Flavobacteriaceae</taxon>
        <taxon>Flavobacterium</taxon>
    </lineage>
</organism>
<evidence type="ECO:0000313" key="3">
    <source>
        <dbReference type="Proteomes" id="UP001269081"/>
    </source>
</evidence>
<protein>
    <recommendedName>
        <fullName evidence="4">Lipoprotein</fullName>
    </recommendedName>
</protein>
<dbReference type="Proteomes" id="UP001269081">
    <property type="component" value="Unassembled WGS sequence"/>
</dbReference>
<feature type="chain" id="PRO_5045095824" description="Lipoprotein" evidence="1">
    <location>
        <begin position="21"/>
        <end position="223"/>
    </location>
</feature>
<dbReference type="EMBL" id="JAVDWQ010000009">
    <property type="protein sequence ID" value="MDR7210895.1"/>
    <property type="molecule type" value="Genomic_DNA"/>
</dbReference>
<sequence length="223" mass="26443">MKKVIFILIIMALIISCRKADVCADCLTFYFEKPQPDNDSELDHFPNKFRGLYMNQDSIFIRIQEDRILREQFYKNTVHKLALDSLKGEYDIIDGTLVIKDFKAKYDLKPKGDSIELIQKFIDTLFRFSYNEKAKRIDGQLVLSRRDSLFWEVEFVSITKNKIKFRNMNYREDLKNLDSMTAIKSKMLDSLSYLIRPTRSEFKKILKIKKSGFDQEYIKVAKL</sequence>
<evidence type="ECO:0008006" key="4">
    <source>
        <dbReference type="Google" id="ProtNLM"/>
    </source>
</evidence>
<keyword evidence="1" id="KW-0732">Signal</keyword>
<dbReference type="RefSeq" id="WP_310282250.1">
    <property type="nucleotide sequence ID" value="NZ_JAVDWQ010000009.1"/>
</dbReference>
<reference evidence="2 3" key="1">
    <citation type="submission" date="2023-07" db="EMBL/GenBank/DDBJ databases">
        <title>Sorghum-associated microbial communities from plants grown in Nebraska, USA.</title>
        <authorList>
            <person name="Schachtman D."/>
        </authorList>
    </citation>
    <scope>NUCLEOTIDE SEQUENCE [LARGE SCALE GENOMIC DNA]</scope>
    <source>
        <strain evidence="2 3">4129</strain>
    </source>
</reference>
<feature type="signal peptide" evidence="1">
    <location>
        <begin position="1"/>
        <end position="20"/>
    </location>
</feature>